<dbReference type="PANTHER" id="PTHR17490:SF16">
    <property type="entry name" value="THREONYLCARBAMOYL-AMP SYNTHASE"/>
    <property type="match status" value="1"/>
</dbReference>
<keyword evidence="9" id="KW-0067">ATP-binding</keyword>
<dbReference type="InterPro" id="IPR050156">
    <property type="entry name" value="TC-AMP_synthase_SUA5"/>
</dbReference>
<dbReference type="InterPro" id="IPR006070">
    <property type="entry name" value="Sua5-like_dom"/>
</dbReference>
<evidence type="ECO:0000256" key="11">
    <source>
        <dbReference type="ARBA" id="ARBA00048366"/>
    </source>
</evidence>
<dbReference type="Pfam" id="PF01300">
    <property type="entry name" value="Sua5_yciO_yrdC"/>
    <property type="match status" value="1"/>
</dbReference>
<dbReference type="PROSITE" id="PS51163">
    <property type="entry name" value="YRDC"/>
    <property type="match status" value="1"/>
</dbReference>
<reference evidence="13 14" key="1">
    <citation type="journal article" date="2015" name="Nature">
        <title>rRNA introns, odd ribosomes, and small enigmatic genomes across a large radiation of phyla.</title>
        <authorList>
            <person name="Brown C.T."/>
            <person name="Hug L.A."/>
            <person name="Thomas B.C."/>
            <person name="Sharon I."/>
            <person name="Castelle C.J."/>
            <person name="Singh A."/>
            <person name="Wilkins M.J."/>
            <person name="Williams K.H."/>
            <person name="Banfield J.F."/>
        </authorList>
    </citation>
    <scope>NUCLEOTIDE SEQUENCE [LARGE SCALE GENOMIC DNA]</scope>
</reference>
<accession>A0A0G0T5I7</accession>
<feature type="domain" description="YrdC-like" evidence="12">
    <location>
        <begin position="4"/>
        <end position="192"/>
    </location>
</feature>
<gene>
    <name evidence="13" type="ORF">UU13_C0017G0007</name>
</gene>
<keyword evidence="6" id="KW-0819">tRNA processing</keyword>
<dbReference type="PATRIC" id="fig|1618744.3.peg.517"/>
<dbReference type="GO" id="GO:0000049">
    <property type="term" value="F:tRNA binding"/>
    <property type="evidence" value="ECO:0007669"/>
    <property type="project" value="TreeGrafter"/>
</dbReference>
<dbReference type="GO" id="GO:0005524">
    <property type="term" value="F:ATP binding"/>
    <property type="evidence" value="ECO:0007669"/>
    <property type="project" value="UniProtKB-KW"/>
</dbReference>
<dbReference type="AlphaFoldDB" id="A0A0G0T5I7"/>
<evidence type="ECO:0000256" key="4">
    <source>
        <dbReference type="ARBA" id="ARBA00022490"/>
    </source>
</evidence>
<evidence type="ECO:0000256" key="5">
    <source>
        <dbReference type="ARBA" id="ARBA00022679"/>
    </source>
</evidence>
<dbReference type="PANTHER" id="PTHR17490">
    <property type="entry name" value="SUA5"/>
    <property type="match status" value="1"/>
</dbReference>
<proteinExistence type="inferred from homology"/>
<comment type="catalytic activity">
    <reaction evidence="11">
        <text>L-threonine + hydrogencarbonate + ATP = L-threonylcarbamoyladenylate + diphosphate + H2O</text>
        <dbReference type="Rhea" id="RHEA:36407"/>
        <dbReference type="ChEBI" id="CHEBI:15377"/>
        <dbReference type="ChEBI" id="CHEBI:17544"/>
        <dbReference type="ChEBI" id="CHEBI:30616"/>
        <dbReference type="ChEBI" id="CHEBI:33019"/>
        <dbReference type="ChEBI" id="CHEBI:57926"/>
        <dbReference type="ChEBI" id="CHEBI:73682"/>
        <dbReference type="EC" id="2.7.7.87"/>
    </reaction>
</comment>
<evidence type="ECO:0000256" key="7">
    <source>
        <dbReference type="ARBA" id="ARBA00022695"/>
    </source>
</evidence>
<protein>
    <recommendedName>
        <fullName evidence="10">L-threonylcarbamoyladenylate synthase</fullName>
        <ecNumber evidence="3">2.7.7.87</ecNumber>
    </recommendedName>
    <alternativeName>
        <fullName evidence="10">L-threonylcarbamoyladenylate synthase</fullName>
    </alternativeName>
</protein>
<comment type="subcellular location">
    <subcellularLocation>
        <location evidence="1">Cytoplasm</location>
    </subcellularLocation>
</comment>
<evidence type="ECO:0000313" key="14">
    <source>
        <dbReference type="Proteomes" id="UP000034452"/>
    </source>
</evidence>
<keyword evidence="7" id="KW-0548">Nucleotidyltransferase</keyword>
<dbReference type="GO" id="GO:0008033">
    <property type="term" value="P:tRNA processing"/>
    <property type="evidence" value="ECO:0007669"/>
    <property type="project" value="UniProtKB-KW"/>
</dbReference>
<evidence type="ECO:0000256" key="8">
    <source>
        <dbReference type="ARBA" id="ARBA00022741"/>
    </source>
</evidence>
<dbReference type="GO" id="GO:0006450">
    <property type="term" value="P:regulation of translational fidelity"/>
    <property type="evidence" value="ECO:0007669"/>
    <property type="project" value="TreeGrafter"/>
</dbReference>
<sequence>MKNIWDDKKLIDVLKEGGVVVMPTDTIYGIVGRADNQKTVERIYKLKKRALEKKCIILIGDWNETKNFGIDSSEFKIPETDKPTSFVLENTAFRLPLKKELRELLLATGPLIAPSANREGLPPAQNIEEAQNYFGLPAQAGDLVDPVRGREGSQRPSTSNGVDLYVDGGEINGKPSKLIQLRKDGSVDILRD</sequence>
<keyword evidence="5" id="KW-0808">Transferase</keyword>
<dbReference type="EMBL" id="LBZL01000017">
    <property type="protein sequence ID" value="KKR69991.1"/>
    <property type="molecule type" value="Genomic_DNA"/>
</dbReference>
<dbReference type="Gene3D" id="3.90.870.10">
    <property type="entry name" value="DHBP synthase"/>
    <property type="match status" value="1"/>
</dbReference>
<evidence type="ECO:0000256" key="10">
    <source>
        <dbReference type="ARBA" id="ARBA00029774"/>
    </source>
</evidence>
<evidence type="ECO:0000256" key="9">
    <source>
        <dbReference type="ARBA" id="ARBA00022840"/>
    </source>
</evidence>
<keyword evidence="4" id="KW-0963">Cytoplasm</keyword>
<name>A0A0G0T5I7_9BACT</name>
<evidence type="ECO:0000256" key="6">
    <source>
        <dbReference type="ARBA" id="ARBA00022694"/>
    </source>
</evidence>
<dbReference type="InterPro" id="IPR017945">
    <property type="entry name" value="DHBP_synth_RibB-like_a/b_dom"/>
</dbReference>
<dbReference type="GO" id="GO:0005737">
    <property type="term" value="C:cytoplasm"/>
    <property type="evidence" value="ECO:0007669"/>
    <property type="project" value="UniProtKB-SubCell"/>
</dbReference>
<organism evidence="13 14">
    <name type="scientific">Candidatus Nomurabacteria bacterium GW2011_GWB1_40_7</name>
    <dbReference type="NCBI Taxonomy" id="1618744"/>
    <lineage>
        <taxon>Bacteria</taxon>
        <taxon>Candidatus Nomuraibacteriota</taxon>
    </lineage>
</organism>
<evidence type="ECO:0000256" key="2">
    <source>
        <dbReference type="ARBA" id="ARBA00007663"/>
    </source>
</evidence>
<dbReference type="Proteomes" id="UP000034452">
    <property type="component" value="Unassembled WGS sequence"/>
</dbReference>
<dbReference type="EC" id="2.7.7.87" evidence="3"/>
<comment type="similarity">
    <text evidence="2">Belongs to the SUA5 family.</text>
</comment>
<keyword evidence="8" id="KW-0547">Nucleotide-binding</keyword>
<dbReference type="GO" id="GO:0003725">
    <property type="term" value="F:double-stranded RNA binding"/>
    <property type="evidence" value="ECO:0007669"/>
    <property type="project" value="InterPro"/>
</dbReference>
<comment type="caution">
    <text evidence="13">The sequence shown here is derived from an EMBL/GenBank/DDBJ whole genome shotgun (WGS) entry which is preliminary data.</text>
</comment>
<evidence type="ECO:0000313" key="13">
    <source>
        <dbReference type="EMBL" id="KKR69991.1"/>
    </source>
</evidence>
<evidence type="ECO:0000259" key="12">
    <source>
        <dbReference type="PROSITE" id="PS51163"/>
    </source>
</evidence>
<evidence type="ECO:0000256" key="1">
    <source>
        <dbReference type="ARBA" id="ARBA00004496"/>
    </source>
</evidence>
<evidence type="ECO:0000256" key="3">
    <source>
        <dbReference type="ARBA" id="ARBA00012584"/>
    </source>
</evidence>
<dbReference type="SUPFAM" id="SSF55821">
    <property type="entry name" value="YrdC/RibB"/>
    <property type="match status" value="1"/>
</dbReference>
<dbReference type="GO" id="GO:0061710">
    <property type="term" value="F:L-threonylcarbamoyladenylate synthase"/>
    <property type="evidence" value="ECO:0007669"/>
    <property type="project" value="UniProtKB-EC"/>
</dbReference>